<evidence type="ECO:0000256" key="1">
    <source>
        <dbReference type="SAM" id="MobiDB-lite"/>
    </source>
</evidence>
<feature type="region of interest" description="Disordered" evidence="1">
    <location>
        <begin position="42"/>
        <end position="81"/>
    </location>
</feature>
<name>A0A074RDW1_9AGAM</name>
<feature type="non-terminal residue" evidence="2">
    <location>
        <position position="115"/>
    </location>
</feature>
<keyword evidence="3" id="KW-1185">Reference proteome</keyword>
<evidence type="ECO:0000313" key="2">
    <source>
        <dbReference type="EMBL" id="KEP45316.1"/>
    </source>
</evidence>
<comment type="caution">
    <text evidence="2">The sequence shown here is derived from an EMBL/GenBank/DDBJ whole genome shotgun (WGS) entry which is preliminary data.</text>
</comment>
<dbReference type="EMBL" id="AZST01001959">
    <property type="protein sequence ID" value="KEP45316.1"/>
    <property type="molecule type" value="Genomic_DNA"/>
</dbReference>
<reference evidence="2 3" key="1">
    <citation type="submission" date="2013-12" db="EMBL/GenBank/DDBJ databases">
        <authorList>
            <person name="Cubeta M."/>
            <person name="Pakala S."/>
            <person name="Fedorova N."/>
            <person name="Thomas E."/>
            <person name="Dean R."/>
            <person name="Jabaji S."/>
            <person name="Neate S."/>
            <person name="Toda T."/>
            <person name="Tavantzis S."/>
            <person name="Vilgalys R."/>
            <person name="Bharathan N."/>
            <person name="Pakala S."/>
            <person name="Losada L.S."/>
            <person name="Zafar N."/>
            <person name="Nierman W."/>
        </authorList>
    </citation>
    <scope>NUCLEOTIDE SEQUENCE [LARGE SCALE GENOMIC DNA]</scope>
    <source>
        <strain evidence="2 3">123E</strain>
    </source>
</reference>
<dbReference type="Proteomes" id="UP000027456">
    <property type="component" value="Unassembled WGS sequence"/>
</dbReference>
<proteinExistence type="predicted"/>
<dbReference type="AlphaFoldDB" id="A0A074RDW1"/>
<accession>A0A074RDW1</accession>
<protein>
    <submittedName>
        <fullName evidence="2">Uncharacterized protein</fullName>
    </submittedName>
</protein>
<dbReference type="OrthoDB" id="10502396at2759"/>
<dbReference type="HOGENOM" id="CLU_2114807_0_0_1"/>
<organism evidence="2 3">
    <name type="scientific">Rhizoctonia solani 123E</name>
    <dbReference type="NCBI Taxonomy" id="1423351"/>
    <lineage>
        <taxon>Eukaryota</taxon>
        <taxon>Fungi</taxon>
        <taxon>Dikarya</taxon>
        <taxon>Basidiomycota</taxon>
        <taxon>Agaricomycotina</taxon>
        <taxon>Agaricomycetes</taxon>
        <taxon>Cantharellales</taxon>
        <taxon>Ceratobasidiaceae</taxon>
        <taxon>Rhizoctonia</taxon>
    </lineage>
</organism>
<gene>
    <name evidence="2" type="ORF">V565_288790</name>
</gene>
<sequence>MLWVQQIIDKPPRFTYLSTTAHQAARAQALGYMQVLSAGTDLRRASDRQTSSVPTSPGVPLPGSLQSNQETQFTPAPDSHIRNRNKVDEEYWLYVQDGTINPEQMEAFEIVQWWI</sequence>
<feature type="compositionally biased region" description="Polar residues" evidence="1">
    <location>
        <begin position="64"/>
        <end position="74"/>
    </location>
</feature>
<evidence type="ECO:0000313" key="3">
    <source>
        <dbReference type="Proteomes" id="UP000027456"/>
    </source>
</evidence>